<keyword evidence="3" id="KW-1185">Reference proteome</keyword>
<keyword evidence="1" id="KW-1133">Transmembrane helix</keyword>
<evidence type="ECO:0000313" key="2">
    <source>
        <dbReference type="EMBL" id="MDN4167010.1"/>
    </source>
</evidence>
<evidence type="ECO:0000313" key="3">
    <source>
        <dbReference type="Proteomes" id="UP001168552"/>
    </source>
</evidence>
<feature type="transmembrane region" description="Helical" evidence="1">
    <location>
        <begin position="215"/>
        <end position="239"/>
    </location>
</feature>
<evidence type="ECO:0008006" key="4">
    <source>
        <dbReference type="Google" id="ProtNLM"/>
    </source>
</evidence>
<keyword evidence="1" id="KW-0472">Membrane</keyword>
<keyword evidence="1" id="KW-0812">Transmembrane</keyword>
<accession>A0ABT8F988</accession>
<dbReference type="Proteomes" id="UP001168552">
    <property type="component" value="Unassembled WGS sequence"/>
</dbReference>
<gene>
    <name evidence="2" type="ORF">QWY31_15975</name>
</gene>
<evidence type="ECO:0000256" key="1">
    <source>
        <dbReference type="SAM" id="Phobius"/>
    </source>
</evidence>
<proteinExistence type="predicted"/>
<protein>
    <recommendedName>
        <fullName evidence="4">PepSY domain-containing protein</fullName>
    </recommendedName>
</protein>
<sequence>MRKNNTYYLRKAHRYLGLAIGIQFLAWTISGLYFSWTNIDSVHGDDMHKPPHYLASSQQWVSPQVVLEQLAYDSLVSIQSVNLAGSPLYLIRYFSGHAGEGHHLHTYTTLADAQTGHLRGPLTKEEAVLLANDHIIASAQLDTVEYISEIGAHHEYRGGPLPAWILRYSEPNMNVYVSAESGRVEKVRNTSWRIFDFLWMLHIMDFETRDDINNYLLRGFSILGFITVGSGFMLFFATLHFKRKKR</sequence>
<dbReference type="EMBL" id="JAUHJS010000010">
    <property type="protein sequence ID" value="MDN4167010.1"/>
    <property type="molecule type" value="Genomic_DNA"/>
</dbReference>
<organism evidence="2 3">
    <name type="scientific">Shiella aurantiaca</name>
    <dbReference type="NCBI Taxonomy" id="3058365"/>
    <lineage>
        <taxon>Bacteria</taxon>
        <taxon>Pseudomonadati</taxon>
        <taxon>Bacteroidota</taxon>
        <taxon>Cytophagia</taxon>
        <taxon>Cytophagales</taxon>
        <taxon>Shiellaceae</taxon>
        <taxon>Shiella</taxon>
    </lineage>
</organism>
<reference evidence="2" key="1">
    <citation type="submission" date="2023-06" db="EMBL/GenBank/DDBJ databases">
        <title>Cytophagales bacterium Strain LB-30, isolated from soil.</title>
        <authorList>
            <person name="Liu B."/>
        </authorList>
    </citation>
    <scope>NUCLEOTIDE SEQUENCE</scope>
    <source>
        <strain evidence="2">LB-30</strain>
    </source>
</reference>
<dbReference type="RefSeq" id="WP_320005547.1">
    <property type="nucleotide sequence ID" value="NZ_JAUHJS010000010.1"/>
</dbReference>
<comment type="caution">
    <text evidence="2">The sequence shown here is derived from an EMBL/GenBank/DDBJ whole genome shotgun (WGS) entry which is preliminary data.</text>
</comment>
<name>A0ABT8F988_9BACT</name>
<feature type="transmembrane region" description="Helical" evidence="1">
    <location>
        <begin position="12"/>
        <end position="36"/>
    </location>
</feature>